<keyword evidence="7" id="KW-1185">Reference proteome</keyword>
<dbReference type="PANTHER" id="PTHR43094:SF1">
    <property type="entry name" value="AMINOTRANSFERASE CLASS-III"/>
    <property type="match status" value="1"/>
</dbReference>
<keyword evidence="6" id="KW-0032">Aminotransferase</keyword>
<dbReference type="SUPFAM" id="SSF53383">
    <property type="entry name" value="PLP-dependent transferases"/>
    <property type="match status" value="1"/>
</dbReference>
<reference evidence="6 7" key="1">
    <citation type="submission" date="2018-09" db="EMBL/GenBank/DDBJ databases">
        <title>YIM 75507 draft genome.</title>
        <authorList>
            <person name="Tang S."/>
            <person name="Feng Y."/>
        </authorList>
    </citation>
    <scope>NUCLEOTIDE SEQUENCE [LARGE SCALE GENOMIC DNA]</scope>
    <source>
        <strain evidence="6 7">YIM 75507</strain>
    </source>
</reference>
<dbReference type="OrthoDB" id="9801052at2"/>
<organism evidence="6 7">
    <name type="scientific">Bailinhaonella thermotolerans</name>
    <dbReference type="NCBI Taxonomy" id="1070861"/>
    <lineage>
        <taxon>Bacteria</taxon>
        <taxon>Bacillati</taxon>
        <taxon>Actinomycetota</taxon>
        <taxon>Actinomycetes</taxon>
        <taxon>Streptosporangiales</taxon>
        <taxon>Streptosporangiaceae</taxon>
        <taxon>Bailinhaonella</taxon>
    </lineage>
</organism>
<evidence type="ECO:0000256" key="5">
    <source>
        <dbReference type="SAM" id="MobiDB-lite"/>
    </source>
</evidence>
<dbReference type="PROSITE" id="PS00600">
    <property type="entry name" value="AA_TRANSFER_CLASS_3"/>
    <property type="match status" value="1"/>
</dbReference>
<evidence type="ECO:0000313" key="7">
    <source>
        <dbReference type="Proteomes" id="UP000265768"/>
    </source>
</evidence>
<proteinExistence type="inferred from homology"/>
<dbReference type="EMBL" id="QZEY01000011">
    <property type="protein sequence ID" value="RJL27231.1"/>
    <property type="molecule type" value="Genomic_DNA"/>
</dbReference>
<dbReference type="InterPro" id="IPR005814">
    <property type="entry name" value="Aminotrans_3"/>
</dbReference>
<dbReference type="Proteomes" id="UP000265768">
    <property type="component" value="Unassembled WGS sequence"/>
</dbReference>
<keyword evidence="6" id="KW-0808">Transferase</keyword>
<dbReference type="Pfam" id="PF00202">
    <property type="entry name" value="Aminotran_3"/>
    <property type="match status" value="1"/>
</dbReference>
<name>A0A3A4AFD3_9ACTN</name>
<dbReference type="AlphaFoldDB" id="A0A3A4AFD3"/>
<dbReference type="PANTHER" id="PTHR43094">
    <property type="entry name" value="AMINOTRANSFERASE"/>
    <property type="match status" value="1"/>
</dbReference>
<dbReference type="FunFam" id="3.40.640.10:FF:000004">
    <property type="entry name" value="Acetylornithine aminotransferase"/>
    <property type="match status" value="1"/>
</dbReference>
<comment type="similarity">
    <text evidence="2 4">Belongs to the class-III pyridoxal-phosphate-dependent aminotransferase family.</text>
</comment>
<sequence length="464" mass="49636">MAREARNAEAGDAQARTAKATDADGWDAATHPLWHGSAHMSYVLGAAGPREMLVRGEGCRVFDRAGRAYLDARSGIANVILGYSRRDIAEAMHRQALELPFVCTMRYERPAPVIVEYAAALAAAAPPPLTRVRFTHTGSSAVESALLMARRFQANSGRPMGVEIIALHGAYHGSTLMTMAAGGWPMLHEQFGPMPPGFHHVPPGDAAALEAKIGELGPERVAALVAEPVHGFSGHPLPAAYLRRARELCDRHGILLIYDEVFTGLGRMGPMFAAELAGVVPDVMCLSKTLTAGYAALGAVLATDRVYAAFDRPGAYFAHSSSTDAHPIACAAGLATLRALDGEGARERGTRMGERLAAELARELKDLPLVRGVRALGAYVAIDLDDPPDLMANLNRKRHLQAECERRGVLIDYTPAILMLVPPYTLPDDDADEIVAVVAAVLRGFRDGDVDPARLRPPSASGRR</sequence>
<evidence type="ECO:0000256" key="1">
    <source>
        <dbReference type="ARBA" id="ARBA00001933"/>
    </source>
</evidence>
<evidence type="ECO:0000256" key="4">
    <source>
        <dbReference type="RuleBase" id="RU003560"/>
    </source>
</evidence>
<dbReference type="InterPro" id="IPR015422">
    <property type="entry name" value="PyrdxlP-dep_Trfase_small"/>
</dbReference>
<dbReference type="Gene3D" id="3.40.640.10">
    <property type="entry name" value="Type I PLP-dependent aspartate aminotransferase-like (Major domain)"/>
    <property type="match status" value="1"/>
</dbReference>
<comment type="cofactor">
    <cofactor evidence="1">
        <name>pyridoxal 5'-phosphate</name>
        <dbReference type="ChEBI" id="CHEBI:597326"/>
    </cofactor>
</comment>
<evidence type="ECO:0000256" key="3">
    <source>
        <dbReference type="ARBA" id="ARBA00022898"/>
    </source>
</evidence>
<keyword evidence="3 4" id="KW-0663">Pyridoxal phosphate</keyword>
<accession>A0A3A4AFD3</accession>
<dbReference type="GO" id="GO:0008483">
    <property type="term" value="F:transaminase activity"/>
    <property type="evidence" value="ECO:0007669"/>
    <property type="project" value="UniProtKB-KW"/>
</dbReference>
<comment type="caution">
    <text evidence="6">The sequence shown here is derived from an EMBL/GenBank/DDBJ whole genome shotgun (WGS) entry which is preliminary data.</text>
</comment>
<protein>
    <submittedName>
        <fullName evidence="6">Aspartate aminotransferase family protein</fullName>
    </submittedName>
</protein>
<evidence type="ECO:0000313" key="6">
    <source>
        <dbReference type="EMBL" id="RJL27231.1"/>
    </source>
</evidence>
<dbReference type="InterPro" id="IPR015424">
    <property type="entry name" value="PyrdxlP-dep_Trfase"/>
</dbReference>
<dbReference type="GO" id="GO:0030170">
    <property type="term" value="F:pyridoxal phosphate binding"/>
    <property type="evidence" value="ECO:0007669"/>
    <property type="project" value="InterPro"/>
</dbReference>
<feature type="region of interest" description="Disordered" evidence="5">
    <location>
        <begin position="1"/>
        <end position="23"/>
    </location>
</feature>
<dbReference type="InterPro" id="IPR015421">
    <property type="entry name" value="PyrdxlP-dep_Trfase_major"/>
</dbReference>
<dbReference type="RefSeq" id="WP_119929132.1">
    <property type="nucleotide sequence ID" value="NZ_QZEY01000011.1"/>
</dbReference>
<dbReference type="InterPro" id="IPR049704">
    <property type="entry name" value="Aminotrans_3_PPA_site"/>
</dbReference>
<evidence type="ECO:0000256" key="2">
    <source>
        <dbReference type="ARBA" id="ARBA00008954"/>
    </source>
</evidence>
<dbReference type="CDD" id="cd00610">
    <property type="entry name" value="OAT_like"/>
    <property type="match status" value="1"/>
</dbReference>
<dbReference type="Gene3D" id="3.90.1150.10">
    <property type="entry name" value="Aspartate Aminotransferase, domain 1"/>
    <property type="match status" value="1"/>
</dbReference>
<gene>
    <name evidence="6" type="ORF">D5H75_25915</name>
</gene>